<dbReference type="EMBL" id="RWGY01000013">
    <property type="protein sequence ID" value="TVU23604.1"/>
    <property type="molecule type" value="Genomic_DNA"/>
</dbReference>
<evidence type="ECO:0000256" key="2">
    <source>
        <dbReference type="SAM" id="Phobius"/>
    </source>
</evidence>
<dbReference type="Gramene" id="TVU23604">
    <property type="protein sequence ID" value="TVU23604"/>
    <property type="gene ID" value="EJB05_25979"/>
</dbReference>
<evidence type="ECO:0000313" key="4">
    <source>
        <dbReference type="Proteomes" id="UP000324897"/>
    </source>
</evidence>
<evidence type="ECO:0000256" key="1">
    <source>
        <dbReference type="SAM" id="MobiDB-lite"/>
    </source>
</evidence>
<gene>
    <name evidence="3" type="ORF">EJB05_25979</name>
</gene>
<accession>A0A5J9UJG3</accession>
<evidence type="ECO:0000313" key="3">
    <source>
        <dbReference type="EMBL" id="TVU23604.1"/>
    </source>
</evidence>
<feature type="compositionally biased region" description="Low complexity" evidence="1">
    <location>
        <begin position="90"/>
        <end position="108"/>
    </location>
</feature>
<feature type="non-terminal residue" evidence="3">
    <location>
        <position position="1"/>
    </location>
</feature>
<feature type="region of interest" description="Disordered" evidence="1">
    <location>
        <begin position="187"/>
        <end position="228"/>
    </location>
</feature>
<proteinExistence type="predicted"/>
<keyword evidence="2" id="KW-1133">Transmembrane helix</keyword>
<reference evidence="3 4" key="1">
    <citation type="journal article" date="2019" name="Sci. Rep.">
        <title>A high-quality genome of Eragrostis curvula grass provides insights into Poaceae evolution and supports new strategies to enhance forage quality.</title>
        <authorList>
            <person name="Carballo J."/>
            <person name="Santos B.A.C.M."/>
            <person name="Zappacosta D."/>
            <person name="Garbus I."/>
            <person name="Selva J.P."/>
            <person name="Gallo C.A."/>
            <person name="Diaz A."/>
            <person name="Albertini E."/>
            <person name="Caccamo M."/>
            <person name="Echenique V."/>
        </authorList>
    </citation>
    <scope>NUCLEOTIDE SEQUENCE [LARGE SCALE GENOMIC DNA]</scope>
    <source>
        <strain evidence="4">cv. Victoria</strain>
        <tissue evidence="3">Leaf</tissue>
    </source>
</reference>
<feature type="compositionally biased region" description="Low complexity" evidence="1">
    <location>
        <begin position="187"/>
        <end position="212"/>
    </location>
</feature>
<keyword evidence="2" id="KW-0812">Transmembrane</keyword>
<sequence>RSFADTGAPATSRPEKGRGAVLGLAQGRATSASSPGSSHTKSLVLLIAWLPAAVSVVVLGTVRIIFRHATVRGGARARVAAAKATGCSCACSTSPSRSPRTSSSGRPPSRAPHKPRRPPGLLVLFFLPFVVFIKQEYRIKKELEEDKEESLHEAAPTTRVTVDVEKTAAAALPMTEPAALRRRLRAVRAPGDTPRSTTSPPSRAPSAPTCSTCLSRRGSMKPRRREHCGDERLREGMIKNDSFWQYSFALITDLIIPVPLLGGATGDVAGCRHTTPDVGLSLFRALLHDIPMRGFKTQRALSRGN</sequence>
<keyword evidence="4" id="KW-1185">Reference proteome</keyword>
<dbReference type="Proteomes" id="UP000324897">
    <property type="component" value="Chromosome 2"/>
</dbReference>
<feature type="region of interest" description="Disordered" evidence="1">
    <location>
        <begin position="90"/>
        <end position="117"/>
    </location>
</feature>
<keyword evidence="2" id="KW-0472">Membrane</keyword>
<organism evidence="3 4">
    <name type="scientific">Eragrostis curvula</name>
    <name type="common">weeping love grass</name>
    <dbReference type="NCBI Taxonomy" id="38414"/>
    <lineage>
        <taxon>Eukaryota</taxon>
        <taxon>Viridiplantae</taxon>
        <taxon>Streptophyta</taxon>
        <taxon>Embryophyta</taxon>
        <taxon>Tracheophyta</taxon>
        <taxon>Spermatophyta</taxon>
        <taxon>Magnoliopsida</taxon>
        <taxon>Liliopsida</taxon>
        <taxon>Poales</taxon>
        <taxon>Poaceae</taxon>
        <taxon>PACMAD clade</taxon>
        <taxon>Chloridoideae</taxon>
        <taxon>Eragrostideae</taxon>
        <taxon>Eragrostidinae</taxon>
        <taxon>Eragrostis</taxon>
    </lineage>
</organism>
<feature type="transmembrane region" description="Helical" evidence="2">
    <location>
        <begin position="43"/>
        <end position="66"/>
    </location>
</feature>
<feature type="non-terminal residue" evidence="3">
    <location>
        <position position="305"/>
    </location>
</feature>
<protein>
    <submittedName>
        <fullName evidence="3">Uncharacterized protein</fullName>
    </submittedName>
</protein>
<dbReference type="OrthoDB" id="410267at2759"/>
<dbReference type="AlphaFoldDB" id="A0A5J9UJG3"/>
<name>A0A5J9UJG3_9POAL</name>
<comment type="caution">
    <text evidence="3">The sequence shown here is derived from an EMBL/GenBank/DDBJ whole genome shotgun (WGS) entry which is preliminary data.</text>
</comment>